<feature type="compositionally biased region" description="Basic and acidic residues" evidence="7">
    <location>
        <begin position="422"/>
        <end position="443"/>
    </location>
</feature>
<comment type="caution">
    <text evidence="6">Lacks conserved residue(s) required for the propagation of feature annotation.</text>
</comment>
<keyword evidence="10" id="KW-1185">Reference proteome</keyword>
<evidence type="ECO:0000256" key="6">
    <source>
        <dbReference type="RuleBase" id="RU367089"/>
    </source>
</evidence>
<feature type="compositionally biased region" description="Polar residues" evidence="7">
    <location>
        <begin position="577"/>
        <end position="601"/>
    </location>
</feature>
<accession>A0A226MNB0</accession>
<feature type="transmembrane region" description="Helical" evidence="6">
    <location>
        <begin position="818"/>
        <end position="835"/>
    </location>
</feature>
<evidence type="ECO:0000256" key="5">
    <source>
        <dbReference type="ARBA" id="ARBA00023136"/>
    </source>
</evidence>
<feature type="compositionally biased region" description="Basic and acidic residues" evidence="7">
    <location>
        <begin position="536"/>
        <end position="554"/>
    </location>
</feature>
<feature type="transmembrane region" description="Helical" evidence="6">
    <location>
        <begin position="1019"/>
        <end position="1039"/>
    </location>
</feature>
<feature type="region of interest" description="Disordered" evidence="7">
    <location>
        <begin position="530"/>
        <end position="556"/>
    </location>
</feature>
<dbReference type="OrthoDB" id="10037631at2759"/>
<dbReference type="InterPro" id="IPR007735">
    <property type="entry name" value="Pecanex_C"/>
</dbReference>
<evidence type="ECO:0000313" key="10">
    <source>
        <dbReference type="Proteomes" id="UP000198323"/>
    </source>
</evidence>
<feature type="transmembrane region" description="Helical" evidence="6">
    <location>
        <begin position="794"/>
        <end position="811"/>
    </location>
</feature>
<dbReference type="InterPro" id="IPR039797">
    <property type="entry name" value="Pecanex"/>
</dbReference>
<feature type="region of interest" description="Disordered" evidence="7">
    <location>
        <begin position="274"/>
        <end position="298"/>
    </location>
</feature>
<name>A0A226MNB0_CALSU</name>
<keyword evidence="4 6" id="KW-1133">Transmembrane helix</keyword>
<feature type="transmembrane region" description="Helical" evidence="6">
    <location>
        <begin position="920"/>
        <end position="938"/>
    </location>
</feature>
<protein>
    <recommendedName>
        <fullName evidence="6">Pecanex-like protein</fullName>
    </recommendedName>
</protein>
<feature type="compositionally biased region" description="Basic and acidic residues" evidence="7">
    <location>
        <begin position="602"/>
        <end position="625"/>
    </location>
</feature>
<comment type="similarity">
    <text evidence="2 6">Belongs to the pecanex family.</text>
</comment>
<dbReference type="Proteomes" id="UP000198323">
    <property type="component" value="Unassembled WGS sequence"/>
</dbReference>
<evidence type="ECO:0000313" key="9">
    <source>
        <dbReference type="EMBL" id="OXB56816.1"/>
    </source>
</evidence>
<feature type="region of interest" description="Disordered" evidence="7">
    <location>
        <begin position="417"/>
        <end position="514"/>
    </location>
</feature>
<sequence>MVSPAARLVGQGVWAALTGGWYHDPEQGAFTNSCHLYLWLFLLTLPLAMHLACPANAVTAFAYCSLVTVFFTAIKVISYRLHLMFDKGEAIQQQVPRKNGRQCKDAEVPKENTFLQLSNDSNNVGGNGVIGDTNQNGSTPTIHDGSRLEALHSQSSSGAMDLPTRETIEDLKGVTVLEDQAVPPVSSTSPGIKADVLPVSSASASGSTTSAIVTKPAAAEALTGTGINQSRDDEQQGSQVILTDKDVAKNFSNISSSQGDILRTGVSLEPWDSEDSVISDHLSNPRSHKREKLPDGSLQANFTSNCPQCSAFAAKDPELVESSCSADSTNEDLDCSDSETAVAIVDNSLPGDQLCEPIKIVITMSSTPNSTLSDLAGSVHLRAVGTERTSSALESGIVTADWQSQQTNEQLRIPVITFDLSDDSKDNEGPEVSESERTPEMLRTDLSSNHCSGYESGDAVKEHSNPVNAPSENNTCSDPDQKNASENVQNMGLSSKQEQQSLDPQSCRTAHEKRHMRVLSVDSGTDVLLSKNSVEASDKEKTLPTSKSDLEAKEGQVPNESNFLEFVSLLESINTSKMKASNQSTVKMESTKENIPTGDSQMTERKEVSGTEKHREQLPKQERSDVQSQDRASTSPVLPESAKFTALYQGNRQRQIIYRVTSQQDSSVLQVISGPEASVQDELSVDAMHVFIDENGLQKHTTIAFLTDIYFQCDTVIMIFSIKEITGEREEEFVWKIGQPSQDPEDSRSSAQRKLNRQFYRFIIFPGKWIKIWYDRLTLLALLDRTEDIRENVLSIFLVVLVSLLGFLTLNQGFCKDIWVLLFCLIMASCQYSLLKSVQPDPASPVHGHNKIITYSRPVYFCILCGLILLLDARSKDANPSVYTMYGLKLFSPRFLQSARDHIIAASGLVSALYSISRSFVVLTVLYAFCFSAVKIMFQGNDFVRFILSLVEERSLIQCKYVPHFLRQHFEDSSTDPLPEKMRESVKEILKSDLIVCTAAAVLSFAVSASTVFLSLRPFLSIVLFALAWTVGFVTHYILPQLRKHHPWLWISHPILKSKEHQQREVRDAAHLMWFERLYVWLQCFEKYVLYPAIILNALTIDAFSISKYKKLGTHTKRSDHSNTRLAIQIEKDAGNDDNNLNSIFYEHLTRSLQESLCGDLILGRWGNYSTGDCFILASDYLNAFVHLIEIGNGLVTFQLRGLEFRGTYCQQREVEAITEGDEDDEGCCCCKPGHLPHLLSCNAAFNLRWLTWEITRTQYILEGYSIIDNNAATMLQVFDLRRILIRYYIKSIIYFTASSPKILEWIKDESIQKTLQPYAKWHYIERDLAMFNINIDEDYVPCLQGITRASFCSVYLDWIQYCARKRTEHLDSDEDSPLVTLSFALCILGRRALGTASHNMAISLDSFLYGLHALFKGDFRIASKDEWVFADMDLLHKVVAPAIRMSLKLHQDQFTCPDEYEDPAVLYEAIQSFEEKVVICHEGDPAWRSAVLSNREELLTLRHVVDEGADEYKVIMLHKSYLSFKVIKVNKECVRGLWAGQQQELIFLRNRNPERGSIQNNKQVLRNLINSSCDQPLGYPMMRKDCHAAHHDRGNVEEADTGGGSGSNSAVQNHCSCSDEIQNHYGGENRKIPEIGNFSCL</sequence>
<feature type="transmembrane region" description="Helical" evidence="6">
    <location>
        <begin position="992"/>
        <end position="1013"/>
    </location>
</feature>
<evidence type="ECO:0000256" key="1">
    <source>
        <dbReference type="ARBA" id="ARBA00004141"/>
    </source>
</evidence>
<feature type="compositionally biased region" description="Polar residues" evidence="7">
    <location>
        <begin position="465"/>
        <end position="508"/>
    </location>
</feature>
<dbReference type="GO" id="GO:0016020">
    <property type="term" value="C:membrane"/>
    <property type="evidence" value="ECO:0007669"/>
    <property type="project" value="UniProtKB-SubCell"/>
</dbReference>
<gene>
    <name evidence="9" type="ORF">ASZ78_009246</name>
</gene>
<keyword evidence="3 6" id="KW-0812">Transmembrane</keyword>
<dbReference type="Pfam" id="PF05041">
    <property type="entry name" value="Pecanex_C"/>
    <property type="match status" value="1"/>
</dbReference>
<dbReference type="PANTHER" id="PTHR12372:SF5">
    <property type="entry name" value="PECANEX-LIKE PROTEIN 2"/>
    <property type="match status" value="1"/>
</dbReference>
<evidence type="ECO:0000256" key="4">
    <source>
        <dbReference type="ARBA" id="ARBA00022989"/>
    </source>
</evidence>
<evidence type="ECO:0000256" key="7">
    <source>
        <dbReference type="SAM" id="MobiDB-lite"/>
    </source>
</evidence>
<feature type="transmembrane region" description="Helical" evidence="6">
    <location>
        <begin position="855"/>
        <end position="873"/>
    </location>
</feature>
<reference evidence="9 10" key="1">
    <citation type="submission" date="2016-07" db="EMBL/GenBank/DDBJ databases">
        <title>Disparate Historic Effective Population Sizes Predicted by Modern Levels of Genome Diversity for the Scaled Quail (Callipepla squamata) and the Northern Bobwhite (Colinus virginianus): Inferences from First and Second Generation Draft Genome Assemblies for Sympatric New World Quail.</title>
        <authorList>
            <person name="Oldeschulte D.L."/>
            <person name="Halley Y.A."/>
            <person name="Bhattarai E.K."/>
            <person name="Brashear W.A."/>
            <person name="Hill J."/>
            <person name="Metz R.P."/>
            <person name="Johnson C.D."/>
            <person name="Rollins D."/>
            <person name="Peterson M.J."/>
            <person name="Bickhart D.M."/>
            <person name="Decker J.E."/>
            <person name="Seabury C.M."/>
        </authorList>
    </citation>
    <scope>NUCLEOTIDE SEQUENCE [LARGE SCALE GENOMIC DNA]</scope>
    <source>
        <strain evidence="9 10">Texas</strain>
        <tissue evidence="9">Leg muscle</tissue>
    </source>
</reference>
<evidence type="ECO:0000259" key="8">
    <source>
        <dbReference type="Pfam" id="PF05041"/>
    </source>
</evidence>
<dbReference type="EMBL" id="MCFN01000609">
    <property type="protein sequence ID" value="OXB56816.1"/>
    <property type="molecule type" value="Genomic_DNA"/>
</dbReference>
<evidence type="ECO:0000256" key="3">
    <source>
        <dbReference type="ARBA" id="ARBA00022692"/>
    </source>
</evidence>
<keyword evidence="5 6" id="KW-0472">Membrane</keyword>
<feature type="transmembrane region" description="Helical" evidence="6">
    <location>
        <begin position="58"/>
        <end position="77"/>
    </location>
</feature>
<feature type="domain" description="Pecanex C-terminal" evidence="8">
    <location>
        <begin position="1372"/>
        <end position="1584"/>
    </location>
</feature>
<proteinExistence type="inferred from homology"/>
<feature type="region of interest" description="Disordered" evidence="7">
    <location>
        <begin position="577"/>
        <end position="638"/>
    </location>
</feature>
<feature type="compositionally biased region" description="Polar residues" evidence="7">
    <location>
        <begin position="626"/>
        <end position="636"/>
    </location>
</feature>
<dbReference type="PANTHER" id="PTHR12372">
    <property type="entry name" value="PECANEX"/>
    <property type="match status" value="1"/>
</dbReference>
<evidence type="ECO:0000256" key="2">
    <source>
        <dbReference type="ARBA" id="ARBA00010170"/>
    </source>
</evidence>
<organism evidence="9 10">
    <name type="scientific">Callipepla squamata</name>
    <name type="common">Scaled quail</name>
    <dbReference type="NCBI Taxonomy" id="9009"/>
    <lineage>
        <taxon>Eukaryota</taxon>
        <taxon>Metazoa</taxon>
        <taxon>Chordata</taxon>
        <taxon>Craniata</taxon>
        <taxon>Vertebrata</taxon>
        <taxon>Euteleostomi</taxon>
        <taxon>Archelosauria</taxon>
        <taxon>Archosauria</taxon>
        <taxon>Dinosauria</taxon>
        <taxon>Saurischia</taxon>
        <taxon>Theropoda</taxon>
        <taxon>Coelurosauria</taxon>
        <taxon>Aves</taxon>
        <taxon>Neognathae</taxon>
        <taxon>Galloanserae</taxon>
        <taxon>Galliformes</taxon>
        <taxon>Odontophoridae</taxon>
        <taxon>Callipepla</taxon>
    </lineage>
</organism>
<comment type="subcellular location">
    <subcellularLocation>
        <location evidence="1 6">Membrane</location>
        <topology evidence="1 6">Multi-pass membrane protein</topology>
    </subcellularLocation>
</comment>
<feature type="transmembrane region" description="Helical" evidence="6">
    <location>
        <begin position="36"/>
        <end position="52"/>
    </location>
</feature>
<comment type="caution">
    <text evidence="9">The sequence shown here is derived from an EMBL/GenBank/DDBJ whole genome shotgun (WGS) entry which is preliminary data.</text>
</comment>